<dbReference type="SUPFAM" id="SSF56059">
    <property type="entry name" value="Glutathione synthetase ATP-binding domain-like"/>
    <property type="match status" value="1"/>
</dbReference>
<dbReference type="FunFam" id="3.30.470.20:FF:000029">
    <property type="entry name" value="N5-carboxyaminoimidazole ribonucleotide synthase"/>
    <property type="match status" value="1"/>
</dbReference>
<proteinExistence type="inferred from homology"/>
<dbReference type="EC" id="6.3.4.18" evidence="5 6"/>
<feature type="binding site" evidence="5">
    <location>
        <begin position="130"/>
        <end position="136"/>
    </location>
    <ligand>
        <name>ATP</name>
        <dbReference type="ChEBI" id="CHEBI:30616"/>
    </ligand>
</feature>
<gene>
    <name evidence="5 6 8" type="primary">purK</name>
    <name evidence="8" type="ORF">MHY01S_19190</name>
</gene>
<dbReference type="NCBIfam" id="NF004679">
    <property type="entry name" value="PRK06019.1-5"/>
    <property type="match status" value="1"/>
</dbReference>
<evidence type="ECO:0000256" key="5">
    <source>
        <dbReference type="HAMAP-Rule" id="MF_01928"/>
    </source>
</evidence>
<feature type="domain" description="ATP-grasp" evidence="7">
    <location>
        <begin position="89"/>
        <end position="275"/>
    </location>
</feature>
<dbReference type="GO" id="GO:0005524">
    <property type="term" value="F:ATP binding"/>
    <property type="evidence" value="ECO:0007669"/>
    <property type="project" value="UniProtKB-UniRule"/>
</dbReference>
<keyword evidence="1 5" id="KW-0436">Ligase</keyword>
<reference evidence="8 9" key="1">
    <citation type="submission" date="2019-07" db="EMBL/GenBank/DDBJ databases">
        <title>Whole genome shotgun sequence of Meiothermus hypogaeus NBRC 106114.</title>
        <authorList>
            <person name="Hosoyama A."/>
            <person name="Uohara A."/>
            <person name="Ohji S."/>
            <person name="Ichikawa N."/>
        </authorList>
    </citation>
    <scope>NUCLEOTIDE SEQUENCE [LARGE SCALE GENOMIC DNA]</scope>
    <source>
        <strain evidence="8 9">NBRC 106114</strain>
    </source>
</reference>
<dbReference type="UniPathway" id="UPA00074">
    <property type="reaction ID" value="UER00942"/>
</dbReference>
<protein>
    <recommendedName>
        <fullName evidence="5 6">N5-carboxyaminoimidazole ribonucleotide synthase</fullName>
        <shortName evidence="5 6">N5-CAIR synthase</shortName>
        <ecNumber evidence="5 6">6.3.4.18</ecNumber>
    </recommendedName>
    <alternativeName>
        <fullName evidence="5 6">5-(carboxyamino)imidazole ribonucleotide synthetase</fullName>
    </alternativeName>
</protein>
<dbReference type="FunFam" id="3.30.1490.20:FF:000015">
    <property type="entry name" value="N5-carboxyaminoimidazole ribonucleotide synthase"/>
    <property type="match status" value="1"/>
</dbReference>
<dbReference type="InterPro" id="IPR011054">
    <property type="entry name" value="Rudment_hybrid_motif"/>
</dbReference>
<comment type="function">
    <text evidence="5">Catalyzes the ATP-dependent conversion of 5-aminoimidazole ribonucleotide (AIR) and HCO(3)(-) to N5-carboxyaminoimidazole ribonucleotide (N5-CAIR).</text>
</comment>
<dbReference type="InterPro" id="IPR040686">
    <property type="entry name" value="PurK_C"/>
</dbReference>
<dbReference type="SUPFAM" id="SSF52440">
    <property type="entry name" value="PreATP-grasp domain"/>
    <property type="match status" value="1"/>
</dbReference>
<dbReference type="InterPro" id="IPR054350">
    <property type="entry name" value="PurT/PurK_preATP-grasp"/>
</dbReference>
<feature type="binding site" evidence="5">
    <location>
        <position position="168"/>
    </location>
    <ligand>
        <name>ATP</name>
        <dbReference type="ChEBI" id="CHEBI:30616"/>
    </ligand>
</feature>
<dbReference type="EMBL" id="BJXL01000059">
    <property type="protein sequence ID" value="GEM83753.1"/>
    <property type="molecule type" value="Genomic_DNA"/>
</dbReference>
<evidence type="ECO:0000313" key="9">
    <source>
        <dbReference type="Proteomes" id="UP000321197"/>
    </source>
</evidence>
<evidence type="ECO:0000256" key="3">
    <source>
        <dbReference type="ARBA" id="ARBA00022755"/>
    </source>
</evidence>
<dbReference type="NCBIfam" id="TIGR01161">
    <property type="entry name" value="purK"/>
    <property type="match status" value="1"/>
</dbReference>
<feature type="binding site" evidence="5">
    <location>
        <begin position="160"/>
        <end position="163"/>
    </location>
    <ligand>
        <name>ATP</name>
        <dbReference type="ChEBI" id="CHEBI:30616"/>
    </ligand>
</feature>
<evidence type="ECO:0000313" key="8">
    <source>
        <dbReference type="EMBL" id="GEM83753.1"/>
    </source>
</evidence>
<dbReference type="PANTHER" id="PTHR11609:SF5">
    <property type="entry name" value="PHOSPHORIBOSYLAMINOIMIDAZOLE CARBOXYLASE"/>
    <property type="match status" value="1"/>
</dbReference>
<dbReference type="InterPro" id="IPR005875">
    <property type="entry name" value="PurK"/>
</dbReference>
<dbReference type="PROSITE" id="PS50975">
    <property type="entry name" value="ATP_GRASP"/>
    <property type="match status" value="1"/>
</dbReference>
<evidence type="ECO:0000256" key="6">
    <source>
        <dbReference type="RuleBase" id="RU361200"/>
    </source>
</evidence>
<keyword evidence="4 5" id="KW-0067">ATP-binding</keyword>
<name>A0A511R2C5_9DEIN</name>
<dbReference type="PANTHER" id="PTHR11609">
    <property type="entry name" value="PURINE BIOSYNTHESIS PROTEIN 6/7, PUR6/7"/>
    <property type="match status" value="1"/>
</dbReference>
<dbReference type="GO" id="GO:0006189">
    <property type="term" value="P:'de novo' IMP biosynthetic process"/>
    <property type="evidence" value="ECO:0007669"/>
    <property type="project" value="UniProtKB-UniRule"/>
</dbReference>
<dbReference type="InterPro" id="IPR011761">
    <property type="entry name" value="ATP-grasp"/>
</dbReference>
<evidence type="ECO:0000259" key="7">
    <source>
        <dbReference type="PROSITE" id="PS50975"/>
    </source>
</evidence>
<dbReference type="Gene3D" id="3.30.1490.20">
    <property type="entry name" value="ATP-grasp fold, A domain"/>
    <property type="match status" value="1"/>
</dbReference>
<dbReference type="InterPro" id="IPR003135">
    <property type="entry name" value="ATP-grasp_carboxylate-amine"/>
</dbReference>
<feature type="binding site" evidence="5">
    <location>
        <position position="125"/>
    </location>
    <ligand>
        <name>ATP</name>
        <dbReference type="ChEBI" id="CHEBI:30616"/>
    </ligand>
</feature>
<sequence>MLALAGYPLGLRFRFLDRVAEAPAGQLAELLQGDYADEAVLGRFAEGLELITYEFENVPVGAAKWLAERRPVYPPPVALEVAQDRLAEKTFFQGLGIPTPLFYPVLTQNDLLDGLERTGFPAILKTRRLGYDGKGQKLLHSSNDLETAWLQLGGQPLILEAFVPFERELSILAVRSRSGQVAFYPLVENHHAGGILRKSLAPAPATPARLQHEAEHLALRVMEKLDYVGVLAIELFEVEGTLWANEMAPRVHNSGHWTIEGAETSQFENHLRAVLGLPLGSTAARGHSAMLNLIGQRPNTALVLEIPGAHLHWYGKAVRPGRKVGHITLRTAAPDALEVGLKQLEAVLAETPAAAPLTD</sequence>
<dbReference type="AlphaFoldDB" id="A0A511R2C5"/>
<evidence type="ECO:0000256" key="2">
    <source>
        <dbReference type="ARBA" id="ARBA00022741"/>
    </source>
</evidence>
<feature type="binding site" evidence="5">
    <location>
        <position position="191"/>
    </location>
    <ligand>
        <name>ATP</name>
        <dbReference type="ChEBI" id="CHEBI:30616"/>
    </ligand>
</feature>
<comment type="similarity">
    <text evidence="5 6">Belongs to the PurK/PurT family.</text>
</comment>
<comment type="catalytic activity">
    <reaction evidence="5 6">
        <text>5-amino-1-(5-phospho-beta-D-ribosyl)imidazole + hydrogencarbonate + ATP = 5-carboxyamino-1-(5-phospho-D-ribosyl)imidazole + ADP + phosphate + 2 H(+)</text>
        <dbReference type="Rhea" id="RHEA:19317"/>
        <dbReference type="ChEBI" id="CHEBI:15378"/>
        <dbReference type="ChEBI" id="CHEBI:17544"/>
        <dbReference type="ChEBI" id="CHEBI:30616"/>
        <dbReference type="ChEBI" id="CHEBI:43474"/>
        <dbReference type="ChEBI" id="CHEBI:58730"/>
        <dbReference type="ChEBI" id="CHEBI:137981"/>
        <dbReference type="ChEBI" id="CHEBI:456216"/>
        <dbReference type="EC" id="6.3.4.18"/>
    </reaction>
</comment>
<dbReference type="Gene3D" id="3.40.50.20">
    <property type="match status" value="1"/>
</dbReference>
<dbReference type="Pfam" id="PF22660">
    <property type="entry name" value="RS_preATP-grasp-like"/>
    <property type="match status" value="1"/>
</dbReference>
<evidence type="ECO:0000256" key="4">
    <source>
        <dbReference type="ARBA" id="ARBA00022840"/>
    </source>
</evidence>
<dbReference type="Pfam" id="PF02222">
    <property type="entry name" value="ATP-grasp"/>
    <property type="match status" value="1"/>
</dbReference>
<dbReference type="GO" id="GO:0046872">
    <property type="term" value="F:metal ion binding"/>
    <property type="evidence" value="ECO:0007669"/>
    <property type="project" value="InterPro"/>
</dbReference>
<dbReference type="Pfam" id="PF17769">
    <property type="entry name" value="PurK_C"/>
    <property type="match status" value="1"/>
</dbReference>
<dbReference type="InterPro" id="IPR013815">
    <property type="entry name" value="ATP_grasp_subdomain_1"/>
</dbReference>
<comment type="function">
    <text evidence="6">Catalyzes the ATP-dependent conversion of 5-aminoimidazole ribonucleotide (AIR) and HCO(3)- to N5-carboxyaminoimidazole ribonucleotide (N5-CAIR).</text>
</comment>
<feature type="binding site" evidence="5">
    <location>
        <begin position="245"/>
        <end position="246"/>
    </location>
    <ligand>
        <name>ATP</name>
        <dbReference type="ChEBI" id="CHEBI:30616"/>
    </ligand>
</feature>
<dbReference type="Proteomes" id="UP000321197">
    <property type="component" value="Unassembled WGS sequence"/>
</dbReference>
<evidence type="ECO:0000256" key="1">
    <source>
        <dbReference type="ARBA" id="ARBA00022598"/>
    </source>
</evidence>
<dbReference type="SUPFAM" id="SSF51246">
    <property type="entry name" value="Rudiment single hybrid motif"/>
    <property type="match status" value="1"/>
</dbReference>
<dbReference type="GO" id="GO:0004638">
    <property type="term" value="F:phosphoribosylaminoimidazole carboxylase activity"/>
    <property type="evidence" value="ECO:0007669"/>
    <property type="project" value="InterPro"/>
</dbReference>
<accession>A0A511R2C5</accession>
<dbReference type="NCBIfam" id="NF004676">
    <property type="entry name" value="PRK06019.1-2"/>
    <property type="match status" value="1"/>
</dbReference>
<dbReference type="HAMAP" id="MF_01928">
    <property type="entry name" value="PurK"/>
    <property type="match status" value="1"/>
</dbReference>
<keyword evidence="2 5" id="KW-0547">Nucleotide-binding</keyword>
<comment type="caution">
    <text evidence="8">The sequence shown here is derived from an EMBL/GenBank/DDBJ whole genome shotgun (WGS) entry which is preliminary data.</text>
</comment>
<organism evidence="8 9">
    <name type="scientific">Meiothermus hypogaeus NBRC 106114</name>
    <dbReference type="NCBI Taxonomy" id="1227553"/>
    <lineage>
        <taxon>Bacteria</taxon>
        <taxon>Thermotogati</taxon>
        <taxon>Deinococcota</taxon>
        <taxon>Deinococci</taxon>
        <taxon>Thermales</taxon>
        <taxon>Thermaceae</taxon>
        <taxon>Meiothermus</taxon>
    </lineage>
</organism>
<dbReference type="GO" id="GO:0005829">
    <property type="term" value="C:cytosol"/>
    <property type="evidence" value="ECO:0007669"/>
    <property type="project" value="TreeGrafter"/>
</dbReference>
<dbReference type="Gene3D" id="3.30.470.20">
    <property type="entry name" value="ATP-grasp fold, B domain"/>
    <property type="match status" value="1"/>
</dbReference>
<dbReference type="InterPro" id="IPR016185">
    <property type="entry name" value="PreATP-grasp_dom_sf"/>
</dbReference>
<dbReference type="GO" id="GO:0034028">
    <property type="term" value="F:5-(carboxyamino)imidazole ribonucleotide synthase activity"/>
    <property type="evidence" value="ECO:0007669"/>
    <property type="project" value="UniProtKB-UniRule"/>
</dbReference>
<keyword evidence="3 5" id="KW-0658">Purine biosynthesis</keyword>
<comment type="subunit">
    <text evidence="5 6">Homodimer.</text>
</comment>
<comment type="pathway">
    <text evidence="5 6">Purine metabolism; IMP biosynthesis via de novo pathway; 5-amino-1-(5-phospho-D-ribosyl)imidazole-4-carboxylate from 5-amino-1-(5-phospho-D-ribosyl)imidazole (N5-CAIR route): step 1/2.</text>
</comment>
<feature type="binding site" evidence="5">
    <location>
        <position position="85"/>
    </location>
    <ligand>
        <name>ATP</name>
        <dbReference type="ChEBI" id="CHEBI:30616"/>
    </ligand>
</feature>